<gene>
    <name evidence="1" type="ORF">rCG_46444</name>
</gene>
<organism evidence="1 2">
    <name type="scientific">Rattus norvegicus</name>
    <name type="common">Rat</name>
    <dbReference type="NCBI Taxonomy" id="10116"/>
    <lineage>
        <taxon>Eukaryota</taxon>
        <taxon>Metazoa</taxon>
        <taxon>Chordata</taxon>
        <taxon>Craniata</taxon>
        <taxon>Vertebrata</taxon>
        <taxon>Euteleostomi</taxon>
        <taxon>Mammalia</taxon>
        <taxon>Eutheria</taxon>
        <taxon>Euarchontoglires</taxon>
        <taxon>Glires</taxon>
        <taxon>Rodentia</taxon>
        <taxon>Myomorpha</taxon>
        <taxon>Muroidea</taxon>
        <taxon>Muridae</taxon>
        <taxon>Murinae</taxon>
        <taxon>Rattus</taxon>
    </lineage>
</organism>
<sequence>MADGTDDTEKIIATETCLRRQKNTPLCLNSLSDEIWPVLHTIAPGHTIFHSVCL</sequence>
<evidence type="ECO:0000313" key="2">
    <source>
        <dbReference type="Proteomes" id="UP000234681"/>
    </source>
</evidence>
<dbReference type="Proteomes" id="UP000234681">
    <property type="component" value="Chromosome 13"/>
</dbReference>
<protein>
    <submittedName>
        <fullName evidence="1">RCG46444</fullName>
    </submittedName>
</protein>
<dbReference type="EMBL" id="CH473958">
    <property type="protein sequence ID" value="EDM09478.1"/>
    <property type="molecule type" value="Genomic_DNA"/>
</dbReference>
<proteinExistence type="predicted"/>
<dbReference type="AlphaFoldDB" id="A6ID19"/>
<evidence type="ECO:0000313" key="1">
    <source>
        <dbReference type="EMBL" id="EDM09478.1"/>
    </source>
</evidence>
<reference evidence="1 2" key="1">
    <citation type="submission" date="2005-09" db="EMBL/GenBank/DDBJ databases">
        <authorList>
            <person name="Mural R.J."/>
            <person name="Li P.W."/>
            <person name="Adams M.D."/>
            <person name="Amanatides P.G."/>
            <person name="Baden-Tillson H."/>
            <person name="Barnstead M."/>
            <person name="Chin S.H."/>
            <person name="Dew I."/>
            <person name="Evans C.A."/>
            <person name="Ferriera S."/>
            <person name="Flanigan M."/>
            <person name="Fosler C."/>
            <person name="Glodek A."/>
            <person name="Gu Z."/>
            <person name="Holt R.A."/>
            <person name="Jennings D."/>
            <person name="Kraft C.L."/>
            <person name="Lu F."/>
            <person name="Nguyen T."/>
            <person name="Nusskern D.R."/>
            <person name="Pfannkoch C.M."/>
            <person name="Sitter C."/>
            <person name="Sutton G.G."/>
            <person name="Venter J.C."/>
            <person name="Wang Z."/>
            <person name="Woodage T."/>
            <person name="Zheng X.H."/>
            <person name="Zhong F."/>
        </authorList>
    </citation>
    <scope>NUCLEOTIDE SEQUENCE [LARGE SCALE GENOMIC DNA]</scope>
    <source>
        <strain>BN</strain>
        <strain evidence="2">Sprague-Dawley</strain>
    </source>
</reference>
<accession>A6ID19</accession>
<name>A6ID19_RAT</name>